<sequence>MPQTFPLTDPLQVAARTAWGEARGEGAAGMQAVLCAGMNRVARPAWWGRDICSVFLHPWQFSCWNTNDPNRALLLTVTATDPQFQTALALAQRLVAGTLIDITRGADSYYDTRLSHAPAWVAPRLYRCTIGHHAFYRVGPSGEG</sequence>
<feature type="domain" description="Cell wall hydrolase SleB" evidence="1">
    <location>
        <begin position="24"/>
        <end position="136"/>
    </location>
</feature>
<dbReference type="GO" id="GO:0016787">
    <property type="term" value="F:hydrolase activity"/>
    <property type="evidence" value="ECO:0007669"/>
    <property type="project" value="InterPro"/>
</dbReference>
<proteinExistence type="predicted"/>
<dbReference type="InterPro" id="IPR042047">
    <property type="entry name" value="SleB_dom1"/>
</dbReference>
<organism evidence="2 3">
    <name type="scientific">Acetobacter peroxydans</name>
    <dbReference type="NCBI Taxonomy" id="104098"/>
    <lineage>
        <taxon>Bacteria</taxon>
        <taxon>Pseudomonadati</taxon>
        <taxon>Pseudomonadota</taxon>
        <taxon>Alphaproteobacteria</taxon>
        <taxon>Acetobacterales</taxon>
        <taxon>Acetobacteraceae</taxon>
        <taxon>Acetobacter</taxon>
    </lineage>
</organism>
<name>A0A4Y3TWV9_9PROT</name>
<dbReference type="OrthoDB" id="9785345at2"/>
<dbReference type="Gene3D" id="1.10.10.2520">
    <property type="entry name" value="Cell wall hydrolase SleB, domain 1"/>
    <property type="match status" value="1"/>
</dbReference>
<accession>A0A4Y3TWV9</accession>
<evidence type="ECO:0000313" key="2">
    <source>
        <dbReference type="EMBL" id="GEB86332.1"/>
    </source>
</evidence>
<dbReference type="RefSeq" id="WP_141377380.1">
    <property type="nucleotide sequence ID" value="NZ_BAPL01000010.1"/>
</dbReference>
<dbReference type="AlphaFoldDB" id="A0A4Y3TWV9"/>
<dbReference type="Proteomes" id="UP000317730">
    <property type="component" value="Unassembled WGS sequence"/>
</dbReference>
<dbReference type="Pfam" id="PF07486">
    <property type="entry name" value="Hydrolase_2"/>
    <property type="match status" value="1"/>
</dbReference>
<evidence type="ECO:0000313" key="3">
    <source>
        <dbReference type="Proteomes" id="UP000317730"/>
    </source>
</evidence>
<dbReference type="InterPro" id="IPR011105">
    <property type="entry name" value="Cell_wall_hydrolase_SleB"/>
</dbReference>
<evidence type="ECO:0000259" key="1">
    <source>
        <dbReference type="Pfam" id="PF07486"/>
    </source>
</evidence>
<gene>
    <name evidence="2" type="ORF">APE01nite_21290</name>
</gene>
<dbReference type="EMBL" id="BJMV01000012">
    <property type="protein sequence ID" value="GEB86332.1"/>
    <property type="molecule type" value="Genomic_DNA"/>
</dbReference>
<protein>
    <recommendedName>
        <fullName evidence="1">Cell wall hydrolase SleB domain-containing protein</fullName>
    </recommendedName>
</protein>
<keyword evidence="3" id="KW-1185">Reference proteome</keyword>
<reference evidence="2 3" key="1">
    <citation type="submission" date="2019-06" db="EMBL/GenBank/DDBJ databases">
        <title>Whole genome shotgun sequence of Acetobacter peroxydans NBRC 13755.</title>
        <authorList>
            <person name="Hosoyama A."/>
            <person name="Uohara A."/>
            <person name="Ohji S."/>
            <person name="Ichikawa N."/>
        </authorList>
    </citation>
    <scope>NUCLEOTIDE SEQUENCE [LARGE SCALE GENOMIC DNA]</scope>
    <source>
        <strain evidence="2 3">NBRC 13755</strain>
    </source>
</reference>
<comment type="caution">
    <text evidence="2">The sequence shown here is derived from an EMBL/GenBank/DDBJ whole genome shotgun (WGS) entry which is preliminary data.</text>
</comment>